<evidence type="ECO:0000259" key="1">
    <source>
        <dbReference type="PROSITE" id="PS51186"/>
    </source>
</evidence>
<dbReference type="PANTHER" id="PTHR43792">
    <property type="entry name" value="GNAT FAMILY, PUTATIVE (AFU_ORTHOLOGUE AFUA_3G00765)-RELATED-RELATED"/>
    <property type="match status" value="1"/>
</dbReference>
<name>A0A9D1G8V3_9FIRM</name>
<organism evidence="2 3">
    <name type="scientific">Candidatus Caccosoma faecigallinarum</name>
    <dbReference type="NCBI Taxonomy" id="2840720"/>
    <lineage>
        <taxon>Bacteria</taxon>
        <taxon>Bacillati</taxon>
        <taxon>Bacillota</taxon>
        <taxon>Bacillota incertae sedis</taxon>
        <taxon>Candidatus Caccosoma</taxon>
    </lineage>
</organism>
<comment type="caution">
    <text evidence="2">The sequence shown here is derived from an EMBL/GenBank/DDBJ whole genome shotgun (WGS) entry which is preliminary data.</text>
</comment>
<dbReference type="Gene3D" id="3.40.630.30">
    <property type="match status" value="1"/>
</dbReference>
<feature type="domain" description="N-acetyltransferase" evidence="1">
    <location>
        <begin position="23"/>
        <end position="166"/>
    </location>
</feature>
<dbReference type="PANTHER" id="PTHR43792:SF16">
    <property type="entry name" value="N-ACETYLTRANSFERASE DOMAIN-CONTAINING PROTEIN"/>
    <property type="match status" value="1"/>
</dbReference>
<dbReference type="SUPFAM" id="SSF55729">
    <property type="entry name" value="Acyl-CoA N-acyltransferases (Nat)"/>
    <property type="match status" value="1"/>
</dbReference>
<dbReference type="EMBL" id="DVKI01000081">
    <property type="protein sequence ID" value="HIT17241.1"/>
    <property type="molecule type" value="Genomic_DNA"/>
</dbReference>
<sequence length="166" mass="19548">MLQRQKINMNKGLGAPHFFTNRLYIRPIEWKDIDDFFNVCSQSEVTQYLTFNPHEYLSDTHRVIENMMRAYSMGQSVNFAIVLKSTNHLIGSASLTFNYVNRSAEVGYLLDAKYWNQGYMSEAIQALIEVAFNYYRVEFLYAKHIVENIASQKIIEKMHFKKIRVQ</sequence>
<dbReference type="Proteomes" id="UP000886893">
    <property type="component" value="Unassembled WGS sequence"/>
</dbReference>
<reference evidence="2" key="2">
    <citation type="journal article" date="2021" name="PeerJ">
        <title>Extensive microbial diversity within the chicken gut microbiome revealed by metagenomics and culture.</title>
        <authorList>
            <person name="Gilroy R."/>
            <person name="Ravi A."/>
            <person name="Getino M."/>
            <person name="Pursley I."/>
            <person name="Horton D.L."/>
            <person name="Alikhan N.F."/>
            <person name="Baker D."/>
            <person name="Gharbi K."/>
            <person name="Hall N."/>
            <person name="Watson M."/>
            <person name="Adriaenssens E.M."/>
            <person name="Foster-Nyarko E."/>
            <person name="Jarju S."/>
            <person name="Secka A."/>
            <person name="Antonio M."/>
            <person name="Oren A."/>
            <person name="Chaudhuri R.R."/>
            <person name="La Ragione R."/>
            <person name="Hildebrand F."/>
            <person name="Pallen M.J."/>
        </authorList>
    </citation>
    <scope>NUCLEOTIDE SEQUENCE</scope>
    <source>
        <strain evidence="2">14508</strain>
    </source>
</reference>
<dbReference type="AlphaFoldDB" id="A0A9D1G8V3"/>
<dbReference type="InterPro" id="IPR051531">
    <property type="entry name" value="N-acetyltransferase"/>
</dbReference>
<proteinExistence type="predicted"/>
<dbReference type="InterPro" id="IPR000182">
    <property type="entry name" value="GNAT_dom"/>
</dbReference>
<accession>A0A9D1G8V3</accession>
<dbReference type="GO" id="GO:0016747">
    <property type="term" value="F:acyltransferase activity, transferring groups other than amino-acyl groups"/>
    <property type="evidence" value="ECO:0007669"/>
    <property type="project" value="InterPro"/>
</dbReference>
<dbReference type="Pfam" id="PF13302">
    <property type="entry name" value="Acetyltransf_3"/>
    <property type="match status" value="1"/>
</dbReference>
<reference evidence="2" key="1">
    <citation type="submission" date="2020-10" db="EMBL/GenBank/DDBJ databases">
        <authorList>
            <person name="Gilroy R."/>
        </authorList>
    </citation>
    <scope>NUCLEOTIDE SEQUENCE</scope>
    <source>
        <strain evidence="2">14508</strain>
    </source>
</reference>
<protein>
    <submittedName>
        <fullName evidence="2">GNAT family N-acetyltransferase</fullName>
    </submittedName>
</protein>
<dbReference type="PROSITE" id="PS51186">
    <property type="entry name" value="GNAT"/>
    <property type="match status" value="1"/>
</dbReference>
<gene>
    <name evidence="2" type="ORF">IAD04_02530</name>
</gene>
<dbReference type="InterPro" id="IPR016181">
    <property type="entry name" value="Acyl_CoA_acyltransferase"/>
</dbReference>
<evidence type="ECO:0000313" key="2">
    <source>
        <dbReference type="EMBL" id="HIT17241.1"/>
    </source>
</evidence>
<evidence type="ECO:0000313" key="3">
    <source>
        <dbReference type="Proteomes" id="UP000886893"/>
    </source>
</evidence>